<keyword evidence="6" id="KW-1185">Reference proteome</keyword>
<dbReference type="EMBL" id="QXFV01000529">
    <property type="protein sequence ID" value="KAE9034978.1"/>
    <property type="molecule type" value="Genomic_DNA"/>
</dbReference>
<accession>A0A6A3NH31</accession>
<evidence type="ECO:0000256" key="1">
    <source>
        <dbReference type="SAM" id="MobiDB-lite"/>
    </source>
</evidence>
<dbReference type="EMBL" id="QXFU01000137">
    <property type="protein sequence ID" value="KAE9042841.1"/>
    <property type="molecule type" value="Genomic_DNA"/>
</dbReference>
<sequence>MGSPVTLATWTITVGVLPHPSVPSDTVHQKRAATAAPAKGSKTKKQRASTRSAKKAKSSSGSLTETSTPPKFDFDLAPKTLVNIHLANDEQVLS</sequence>
<organism evidence="3 7">
    <name type="scientific">Phytophthora rubi</name>
    <dbReference type="NCBI Taxonomy" id="129364"/>
    <lineage>
        <taxon>Eukaryota</taxon>
        <taxon>Sar</taxon>
        <taxon>Stramenopiles</taxon>
        <taxon>Oomycota</taxon>
        <taxon>Peronosporomycetes</taxon>
        <taxon>Peronosporales</taxon>
        <taxon>Peronosporaceae</taxon>
        <taxon>Phytophthora</taxon>
    </lineage>
</organism>
<feature type="region of interest" description="Disordered" evidence="1">
    <location>
        <begin position="18"/>
        <end position="74"/>
    </location>
</feature>
<evidence type="ECO:0000313" key="5">
    <source>
        <dbReference type="Proteomes" id="UP000429607"/>
    </source>
</evidence>
<dbReference type="OrthoDB" id="10314374at2759"/>
<reference evidence="5 7" key="1">
    <citation type="submission" date="2018-09" db="EMBL/GenBank/DDBJ databases">
        <title>Genomic investigation of the strawberry pathogen Phytophthora fragariae indicates pathogenicity is determined by transcriptional variation in three key races.</title>
        <authorList>
            <person name="Adams T.M."/>
            <person name="Armitage A.D."/>
            <person name="Sobczyk M.K."/>
            <person name="Bates H.J."/>
            <person name="Dunwell J.M."/>
            <person name="Nellist C.F."/>
            <person name="Harrison R.J."/>
        </authorList>
    </citation>
    <scope>NUCLEOTIDE SEQUENCE [LARGE SCALE GENOMIC DNA]</scope>
    <source>
        <strain evidence="2 5">SCRP249</strain>
        <strain evidence="3 7">SCRP324</strain>
        <strain evidence="4 6">SCRP333</strain>
    </source>
</reference>
<feature type="compositionally biased region" description="Basic residues" evidence="1">
    <location>
        <begin position="41"/>
        <end position="57"/>
    </location>
</feature>
<evidence type="ECO:0000313" key="3">
    <source>
        <dbReference type="EMBL" id="KAE9042841.1"/>
    </source>
</evidence>
<evidence type="ECO:0000313" key="4">
    <source>
        <dbReference type="EMBL" id="KAE9341649.1"/>
    </source>
</evidence>
<dbReference type="AlphaFoldDB" id="A0A6A3NH31"/>
<evidence type="ECO:0000313" key="7">
    <source>
        <dbReference type="Proteomes" id="UP000435112"/>
    </source>
</evidence>
<dbReference type="Proteomes" id="UP000434957">
    <property type="component" value="Unassembled WGS sequence"/>
</dbReference>
<dbReference type="Proteomes" id="UP000429607">
    <property type="component" value="Unassembled WGS sequence"/>
</dbReference>
<evidence type="ECO:0000313" key="2">
    <source>
        <dbReference type="EMBL" id="KAE9034978.1"/>
    </source>
</evidence>
<comment type="caution">
    <text evidence="3">The sequence shown here is derived from an EMBL/GenBank/DDBJ whole genome shotgun (WGS) entry which is preliminary data.</text>
</comment>
<dbReference type="EMBL" id="QXFT01000523">
    <property type="protein sequence ID" value="KAE9341649.1"/>
    <property type="molecule type" value="Genomic_DNA"/>
</dbReference>
<dbReference type="Proteomes" id="UP000435112">
    <property type="component" value="Unassembled WGS sequence"/>
</dbReference>
<proteinExistence type="predicted"/>
<protein>
    <submittedName>
        <fullName evidence="3">Uncharacterized protein</fullName>
    </submittedName>
</protein>
<evidence type="ECO:0000313" key="6">
    <source>
        <dbReference type="Proteomes" id="UP000434957"/>
    </source>
</evidence>
<name>A0A6A3NH31_9STRA</name>
<gene>
    <name evidence="2" type="ORF">PR001_g9494</name>
    <name evidence="3" type="ORF">PR002_g3689</name>
    <name evidence="4" type="ORF">PR003_g9878</name>
</gene>